<dbReference type="PANTHER" id="PTHR15012">
    <property type="entry name" value="APICAL PROTEIN/SHROOM-RELATED"/>
    <property type="match status" value="1"/>
</dbReference>
<accession>A0A8J0UF25</accession>
<evidence type="ECO:0000256" key="5">
    <source>
        <dbReference type="ARBA" id="ARBA00022553"/>
    </source>
</evidence>
<feature type="compositionally biased region" description="Low complexity" evidence="11">
    <location>
        <begin position="1151"/>
        <end position="1165"/>
    </location>
</feature>
<dbReference type="GO" id="GO:0005874">
    <property type="term" value="C:microtubule"/>
    <property type="evidence" value="ECO:0007669"/>
    <property type="project" value="UniProtKB-KW"/>
</dbReference>
<feature type="region of interest" description="Disordered" evidence="11">
    <location>
        <begin position="610"/>
        <end position="639"/>
    </location>
</feature>
<feature type="region of interest" description="Disordered" evidence="11">
    <location>
        <begin position="1225"/>
        <end position="1262"/>
    </location>
</feature>
<proteinExistence type="inferred from homology"/>
<dbReference type="InterPro" id="IPR027685">
    <property type="entry name" value="Shroom_fam"/>
</dbReference>
<dbReference type="CTD" id="108708183"/>
<feature type="region of interest" description="Disordered" evidence="11">
    <location>
        <begin position="993"/>
        <end position="1026"/>
    </location>
</feature>
<evidence type="ECO:0000313" key="16">
    <source>
        <dbReference type="RefSeq" id="XP_018102108.1"/>
    </source>
</evidence>
<dbReference type="InterPro" id="IPR001478">
    <property type="entry name" value="PDZ"/>
</dbReference>
<evidence type="ECO:0000256" key="3">
    <source>
        <dbReference type="ARBA" id="ARBA00022473"/>
    </source>
</evidence>
<feature type="compositionally biased region" description="Polar residues" evidence="11">
    <location>
        <begin position="1064"/>
        <end position="1075"/>
    </location>
</feature>
<keyword evidence="4" id="KW-0963">Cytoplasm</keyword>
<feature type="domain" description="PDZ" evidence="12">
    <location>
        <begin position="42"/>
        <end position="122"/>
    </location>
</feature>
<feature type="region of interest" description="Disordered" evidence="11">
    <location>
        <begin position="1126"/>
        <end position="1199"/>
    </location>
</feature>
<evidence type="ECO:0000256" key="9">
    <source>
        <dbReference type="PROSITE-ProRule" id="PRU00637"/>
    </source>
</evidence>
<dbReference type="Gene3D" id="6.10.250.3120">
    <property type="match status" value="1"/>
</dbReference>
<evidence type="ECO:0000256" key="11">
    <source>
        <dbReference type="SAM" id="MobiDB-lite"/>
    </source>
</evidence>
<dbReference type="PROSITE" id="PS51306">
    <property type="entry name" value="ASD1"/>
    <property type="match status" value="1"/>
</dbReference>
<dbReference type="AGR" id="Xenbase:XB-GENE-6485952"/>
<evidence type="ECO:0000259" key="12">
    <source>
        <dbReference type="PROSITE" id="PS50106"/>
    </source>
</evidence>
<evidence type="ECO:0000313" key="15">
    <source>
        <dbReference type="Proteomes" id="UP000186698"/>
    </source>
</evidence>
<feature type="region of interest" description="Disordered" evidence="11">
    <location>
        <begin position="253"/>
        <end position="337"/>
    </location>
</feature>
<evidence type="ECO:0000256" key="1">
    <source>
        <dbReference type="ARBA" id="ARBA00004245"/>
    </source>
</evidence>
<dbReference type="Pfam" id="PF00595">
    <property type="entry name" value="PDZ"/>
    <property type="match status" value="1"/>
</dbReference>
<dbReference type="Pfam" id="PF08688">
    <property type="entry name" value="ASD1"/>
    <property type="match status" value="1"/>
</dbReference>
<dbReference type="Xenbase" id="XB-GENE-6485952">
    <property type="gene designation" value="shroom2.L"/>
</dbReference>
<dbReference type="Pfam" id="PF08687">
    <property type="entry name" value="ASD2"/>
    <property type="match status" value="1"/>
</dbReference>
<keyword evidence="7 9" id="KW-0009">Actin-binding</keyword>
<dbReference type="FunFam" id="2.30.42.10:FF:000100">
    <property type="entry name" value="Shroom family member 2"/>
    <property type="match status" value="1"/>
</dbReference>
<keyword evidence="5" id="KW-0597">Phosphoprotein</keyword>
<dbReference type="GO" id="GO:0043296">
    <property type="term" value="C:apical junction complex"/>
    <property type="evidence" value="ECO:0000318"/>
    <property type="project" value="GO_Central"/>
</dbReference>
<comment type="subcellular location">
    <subcellularLocation>
        <location evidence="1">Cytoplasm</location>
        <location evidence="1">Cytoskeleton</location>
    </subcellularLocation>
</comment>
<dbReference type="InterPro" id="IPR014800">
    <property type="entry name" value="ASD1_dom"/>
</dbReference>
<dbReference type="CDD" id="cd06750">
    <property type="entry name" value="PDZ_shroom2_3_4-like"/>
    <property type="match status" value="1"/>
</dbReference>
<keyword evidence="3" id="KW-0217">Developmental protein</keyword>
<evidence type="ECO:0000256" key="7">
    <source>
        <dbReference type="ARBA" id="ARBA00023203"/>
    </source>
</evidence>
<keyword evidence="8" id="KW-0206">Cytoskeleton</keyword>
<feature type="compositionally biased region" description="Polar residues" evidence="11">
    <location>
        <begin position="257"/>
        <end position="275"/>
    </location>
</feature>
<feature type="compositionally biased region" description="Basic and acidic residues" evidence="11">
    <location>
        <begin position="293"/>
        <end position="305"/>
    </location>
</feature>
<dbReference type="SUPFAM" id="SSF50156">
    <property type="entry name" value="PDZ domain-like"/>
    <property type="match status" value="1"/>
</dbReference>
<evidence type="ECO:0000256" key="2">
    <source>
        <dbReference type="ARBA" id="ARBA00006469"/>
    </source>
</evidence>
<evidence type="ECO:0000259" key="13">
    <source>
        <dbReference type="PROSITE" id="PS51306"/>
    </source>
</evidence>
<comment type="similarity">
    <text evidence="2">Belongs to the shroom family.</text>
</comment>
<feature type="region of interest" description="Disordered" evidence="11">
    <location>
        <begin position="906"/>
        <end position="927"/>
    </location>
</feature>
<dbReference type="RefSeq" id="XP_018102108.1">
    <property type="nucleotide sequence ID" value="XM_018246619.2"/>
</dbReference>
<feature type="compositionally biased region" description="Polar residues" evidence="11">
    <location>
        <begin position="283"/>
        <end position="292"/>
    </location>
</feature>
<dbReference type="PROSITE" id="PS50106">
    <property type="entry name" value="PDZ"/>
    <property type="match status" value="1"/>
</dbReference>
<dbReference type="SMART" id="SM00228">
    <property type="entry name" value="PDZ"/>
    <property type="match status" value="1"/>
</dbReference>
<dbReference type="Gene3D" id="2.30.42.10">
    <property type="match status" value="1"/>
</dbReference>
<name>A0A8J0UF25_XENLA</name>
<dbReference type="OrthoDB" id="10063560at2759"/>
<protein>
    <submittedName>
        <fullName evidence="16">Protein Shroom2 isoform X2</fullName>
    </submittedName>
</protein>
<keyword evidence="15" id="KW-1185">Reference proteome</keyword>
<dbReference type="GO" id="GO:0016324">
    <property type="term" value="C:apical plasma membrane"/>
    <property type="evidence" value="ECO:0000318"/>
    <property type="project" value="GO_Central"/>
</dbReference>
<sequence>MENLEPRAGHESFLPEDTSVQHGLLDQGQTVVERKLMEGYRLVDVILTGGAPWGFTLKGGKEHGEPLIITKVEDGNKAADILMAGDEIVNINDQQLLGYRQEAICLVKGSHKILKMIVKRRNDVSYRPHSWHSNKLIESAMDTVTPQISNATPFWNSRYRSSSSSSHDLSNPWDQTNLQRNSENFSSMGSMDSIDQTYQFGRLSSAKSNNSIDYVGSQNKRDSAYGSFSASFSTPDHTLSKTASASTENILYKNNDLDNTQRGYSKTSPSLNETIRSADKPGIQSSSINETSKIQRTEDHAEPRYSGRSNFGPVWNIPDKKKTASPPPPPPPQRSDSYAVTKIHEKPTSFMHLDASSTQHFNVANKSDAKPDWNLEISEQQRPMRAHDRTVADTRRTSNSSYHAELNVDQGLSPYKDKYPSNLPSVSRMQASLSTNDVRFAQPVYSYHHQRQYSDESTLFQNTRASALHRSQQQPMKYESSFNHVPADLAYVYHPHQLRVPATSAGFSSGKINVENNGQNHFQNVSLKFSQGNTTHHQCKEEEYYAPEVNSGRKSVQPENTVTKVEMSDYGLPQESIEPSQINCEKNGLNISEKRDNSLGNIEHIINKTTGHSEEKCNNRFNQVGHSGKGSNRSNQDSWRKEANKITPLVTPMLHSLAQEGRNRSESFPDAEFEKQPFPDASKQSRRSDRFATTLRNEIQLRRARLQKSKSTAALTESNETETSENWRQDSLESPSSEGSFSSTYRSHLQEAQARVLRATSFKRRDLDTGISDHLSQFQDRKMQVSNFSGLPLEPVQPKQNTAGGSSQNVSRIGARKRFTTQQKLMSFSEPEKINEVGVSEDQYNFRAESSTKATKGSFADRWKFFEETSKCAQTKVLPKVQPEETFEITTDKDYAKSFNEQDKRTWAVSEQNTTAKSHSPDKITTEPRQRLGTFAEYEASWKEQKIQLERKNSGRCHSADNILDAGLEQNPKAQYIHERSKSSPTTDFYAQGAAVESKQQSESVRKDSENSNSTHCRSSTGDSSTRINRIVEVGDQCGATCEQGALTCNTDWKPHEKSFQLPEPSNESQQSRARSGTLPDDYRYASENVKQGTWDIGFSAVPISEASPDLTNADNDLWQDHPAVHKKRGTAPQRPPPPKLKNKYWRQNGSSSSLATSSESLLTAQGRRAQSYSPSSQDTLPPQSLQKQSPGTYPDKHSSIHIYDYQLPLPPENDQYPIDKNYTESELSSKSHLQIPGMEPSRSPSPQFAPQKLTDKPPLLVPDENLSRIERVIDNTTVKMVPIKIVHSETHAEKESRHNLLSAIEPTALPSGLAKDQLKTLSTSEQSYSRFCAYTRQESREDDESKVNDLHLFQKEKIMKEDNENDDSSFAPSIDKSKDAIYADLKSEELVREIVGKDKSLADILDPNAKMRTTMDLMEGIFPKDEHLLEEAQQRRKHLPKIPSPRSSDNKKDEQNVPSAVSLTTSSTYYSTSAAKAELLIKMKDMQEQQHVEESSEEELNQNLSEKKQELIDSISKKLQVLRDAKETLLEDIQCNNALGEEVEIIVQEVCKPNEFDKFRMFIGDLEKIVNLLLSLSGRLARVENALNNLDETVSPDERKTLLEKRKLLTRQHEDAKELKENLDRRERTVYEILANYLNEENLADYEHFVKMKSALILEQRELEDKIKLGEEQLKCLTESLPSDRIM</sequence>
<keyword evidence="6" id="KW-0493">Microtubule</keyword>
<dbReference type="PROSITE" id="PS51307">
    <property type="entry name" value="ASD2"/>
    <property type="match status" value="1"/>
</dbReference>
<evidence type="ECO:0000313" key="17">
    <source>
        <dbReference type="Xenbase" id="XB-GENE-6485952"/>
    </source>
</evidence>
<dbReference type="GO" id="GO:0005912">
    <property type="term" value="C:adherens junction"/>
    <property type="evidence" value="ECO:0000318"/>
    <property type="project" value="GO_Central"/>
</dbReference>
<feature type="region of interest" description="Disordered" evidence="11">
    <location>
        <begin position="1056"/>
        <end position="1082"/>
    </location>
</feature>
<feature type="compositionally biased region" description="Basic and acidic residues" evidence="11">
    <location>
        <begin position="661"/>
        <end position="677"/>
    </location>
</feature>
<dbReference type="GO" id="GO:0051015">
    <property type="term" value="F:actin filament binding"/>
    <property type="evidence" value="ECO:0000318"/>
    <property type="project" value="GO_Central"/>
</dbReference>
<evidence type="ECO:0000256" key="4">
    <source>
        <dbReference type="ARBA" id="ARBA00022490"/>
    </source>
</evidence>
<evidence type="ECO:0000256" key="6">
    <source>
        <dbReference type="ARBA" id="ARBA00022701"/>
    </source>
</evidence>
<feature type="coiled-coil region" evidence="10">
    <location>
        <begin position="1574"/>
        <end position="1630"/>
    </location>
</feature>
<feature type="region of interest" description="Disordered" evidence="11">
    <location>
        <begin position="1434"/>
        <end position="1461"/>
    </location>
</feature>
<organism evidence="15 16">
    <name type="scientific">Xenopus laevis</name>
    <name type="common">African clawed frog</name>
    <dbReference type="NCBI Taxonomy" id="8355"/>
    <lineage>
        <taxon>Eukaryota</taxon>
        <taxon>Metazoa</taxon>
        <taxon>Chordata</taxon>
        <taxon>Craniata</taxon>
        <taxon>Vertebrata</taxon>
        <taxon>Euteleostomi</taxon>
        <taxon>Amphibia</taxon>
        <taxon>Batrachia</taxon>
        <taxon>Anura</taxon>
        <taxon>Pipoidea</taxon>
        <taxon>Pipidae</taxon>
        <taxon>Xenopodinae</taxon>
        <taxon>Xenopus</taxon>
        <taxon>Xenopus</taxon>
    </lineage>
</organism>
<feature type="domain" description="ASD2" evidence="14">
    <location>
        <begin position="1389"/>
        <end position="1683"/>
    </location>
</feature>
<dbReference type="GeneID" id="108708183"/>
<feature type="region of interest" description="Disordered" evidence="11">
    <location>
        <begin position="164"/>
        <end position="190"/>
    </location>
</feature>
<evidence type="ECO:0000256" key="10">
    <source>
        <dbReference type="SAM" id="Coils"/>
    </source>
</evidence>
<dbReference type="InterPro" id="IPR036034">
    <property type="entry name" value="PDZ_sf"/>
</dbReference>
<gene>
    <name evidence="16 17" type="primary">shroom2.L</name>
</gene>
<feature type="compositionally biased region" description="Polar residues" evidence="11">
    <location>
        <begin position="909"/>
        <end position="918"/>
    </location>
</feature>
<dbReference type="PANTHER" id="PTHR15012:SF8">
    <property type="entry name" value="PROTEIN SHROOM2"/>
    <property type="match status" value="1"/>
</dbReference>
<dbReference type="Proteomes" id="UP000186698">
    <property type="component" value="Chromosome 2L"/>
</dbReference>
<feature type="compositionally biased region" description="Polar residues" evidence="11">
    <location>
        <begin position="1169"/>
        <end position="1192"/>
    </location>
</feature>
<feature type="compositionally biased region" description="Polar residues" evidence="11">
    <location>
        <begin position="1011"/>
        <end position="1026"/>
    </location>
</feature>
<feature type="region of interest" description="Disordered" evidence="11">
    <location>
        <begin position="659"/>
        <end position="746"/>
    </location>
</feature>
<evidence type="ECO:0000259" key="14">
    <source>
        <dbReference type="PROSITE" id="PS51307"/>
    </source>
</evidence>
<dbReference type="GO" id="GO:0007015">
    <property type="term" value="P:actin filament organization"/>
    <property type="evidence" value="ECO:0000318"/>
    <property type="project" value="GO_Central"/>
</dbReference>
<dbReference type="GO" id="GO:0030864">
    <property type="term" value="C:cortical actin cytoskeleton"/>
    <property type="evidence" value="ECO:0000318"/>
    <property type="project" value="GO_Central"/>
</dbReference>
<feature type="domain" description="ASD1" evidence="13">
    <location>
        <begin position="749"/>
        <end position="838"/>
    </location>
</feature>
<reference evidence="16" key="1">
    <citation type="submission" date="2025-08" db="UniProtKB">
        <authorList>
            <consortium name="RefSeq"/>
        </authorList>
    </citation>
    <scope>IDENTIFICATION</scope>
    <source>
        <strain evidence="16">J_2021</strain>
        <tissue evidence="16">Erythrocytes</tissue>
    </source>
</reference>
<feature type="compositionally biased region" description="Polar residues" evidence="11">
    <location>
        <begin position="619"/>
        <end position="637"/>
    </location>
</feature>
<evidence type="ECO:0000256" key="8">
    <source>
        <dbReference type="ARBA" id="ARBA00023212"/>
    </source>
</evidence>
<dbReference type="InterPro" id="IPR014799">
    <property type="entry name" value="ASD2_dom"/>
</dbReference>
<feature type="compositionally biased region" description="Polar residues" evidence="11">
    <location>
        <begin position="167"/>
        <end position="190"/>
    </location>
</feature>
<keyword evidence="10" id="KW-0175">Coiled coil</keyword>
<feature type="compositionally biased region" description="Low complexity" evidence="11">
    <location>
        <begin position="732"/>
        <end position="743"/>
    </location>
</feature>